<dbReference type="AlphaFoldDB" id="A0A914SB17"/>
<proteinExistence type="predicted"/>
<dbReference type="Proteomes" id="UP000887564">
    <property type="component" value="Unplaced"/>
</dbReference>
<evidence type="ECO:0000313" key="1">
    <source>
        <dbReference type="Proteomes" id="UP000887564"/>
    </source>
</evidence>
<sequence>MTFSGLDPPHARFELLHRSLHLELLLSRASLENDKFLTSGEEEPPQEKPKTWPLLQRGGKAATVLGQVVVLARAILKTPAFQWLLLCL</sequence>
<protein>
    <submittedName>
        <fullName evidence="2">Uncharacterized protein</fullName>
    </submittedName>
</protein>
<organism evidence="1 2">
    <name type="scientific">Parascaris equorum</name>
    <name type="common">Equine roundworm</name>
    <dbReference type="NCBI Taxonomy" id="6256"/>
    <lineage>
        <taxon>Eukaryota</taxon>
        <taxon>Metazoa</taxon>
        <taxon>Ecdysozoa</taxon>
        <taxon>Nematoda</taxon>
        <taxon>Chromadorea</taxon>
        <taxon>Rhabditida</taxon>
        <taxon>Spirurina</taxon>
        <taxon>Ascaridomorpha</taxon>
        <taxon>Ascaridoidea</taxon>
        <taxon>Ascarididae</taxon>
        <taxon>Parascaris</taxon>
    </lineage>
</organism>
<accession>A0A914SB17</accession>
<keyword evidence="1" id="KW-1185">Reference proteome</keyword>
<dbReference type="WBParaSite" id="PEQ_0001455401-mRNA-1">
    <property type="protein sequence ID" value="PEQ_0001455401-mRNA-1"/>
    <property type="gene ID" value="PEQ_0001455401"/>
</dbReference>
<evidence type="ECO:0000313" key="2">
    <source>
        <dbReference type="WBParaSite" id="PEQ_0001455401-mRNA-1"/>
    </source>
</evidence>
<name>A0A914SB17_PAREQ</name>
<reference evidence="2" key="1">
    <citation type="submission" date="2022-11" db="UniProtKB">
        <authorList>
            <consortium name="WormBaseParasite"/>
        </authorList>
    </citation>
    <scope>IDENTIFICATION</scope>
</reference>